<dbReference type="Proteomes" id="UP001054945">
    <property type="component" value="Unassembled WGS sequence"/>
</dbReference>
<proteinExistence type="predicted"/>
<reference evidence="1 2" key="1">
    <citation type="submission" date="2021-06" db="EMBL/GenBank/DDBJ databases">
        <title>Caerostris extrusa draft genome.</title>
        <authorList>
            <person name="Kono N."/>
            <person name="Arakawa K."/>
        </authorList>
    </citation>
    <scope>NUCLEOTIDE SEQUENCE [LARGE SCALE GENOMIC DNA]</scope>
</reference>
<protein>
    <submittedName>
        <fullName evidence="1">Uncharacterized protein</fullName>
    </submittedName>
</protein>
<feature type="non-terminal residue" evidence="1">
    <location>
        <position position="1"/>
    </location>
</feature>
<gene>
    <name evidence="1" type="ORF">CEXT_296951</name>
</gene>
<dbReference type="EMBL" id="BPLR01003773">
    <property type="protein sequence ID" value="GIX88495.1"/>
    <property type="molecule type" value="Genomic_DNA"/>
</dbReference>
<dbReference type="AlphaFoldDB" id="A0AAV4NUC3"/>
<evidence type="ECO:0000313" key="2">
    <source>
        <dbReference type="Proteomes" id="UP001054945"/>
    </source>
</evidence>
<sequence>ERIKECAKSGEIDPASVPQQLMLAELWKSNADPHRGSLFLCEEGVGKKNDELHGLVMSGAGFPSEPMSLLKPMRRSSPL</sequence>
<keyword evidence="2" id="KW-1185">Reference proteome</keyword>
<accession>A0AAV4NUC3</accession>
<comment type="caution">
    <text evidence="1">The sequence shown here is derived from an EMBL/GenBank/DDBJ whole genome shotgun (WGS) entry which is preliminary data.</text>
</comment>
<evidence type="ECO:0000313" key="1">
    <source>
        <dbReference type="EMBL" id="GIX88495.1"/>
    </source>
</evidence>
<organism evidence="1 2">
    <name type="scientific">Caerostris extrusa</name>
    <name type="common">Bark spider</name>
    <name type="synonym">Caerostris bankana</name>
    <dbReference type="NCBI Taxonomy" id="172846"/>
    <lineage>
        <taxon>Eukaryota</taxon>
        <taxon>Metazoa</taxon>
        <taxon>Ecdysozoa</taxon>
        <taxon>Arthropoda</taxon>
        <taxon>Chelicerata</taxon>
        <taxon>Arachnida</taxon>
        <taxon>Araneae</taxon>
        <taxon>Araneomorphae</taxon>
        <taxon>Entelegynae</taxon>
        <taxon>Araneoidea</taxon>
        <taxon>Araneidae</taxon>
        <taxon>Caerostris</taxon>
    </lineage>
</organism>
<name>A0AAV4NUC3_CAEEX</name>